<dbReference type="InterPro" id="IPR001509">
    <property type="entry name" value="Epimerase_deHydtase"/>
</dbReference>
<evidence type="ECO:0000256" key="2">
    <source>
        <dbReference type="ARBA" id="ARBA00001911"/>
    </source>
</evidence>
<dbReference type="GO" id="GO:0003978">
    <property type="term" value="F:UDP-glucose 4-epimerase activity"/>
    <property type="evidence" value="ECO:0007669"/>
    <property type="project" value="UniProtKB-UniRule"/>
</dbReference>
<proteinExistence type="inferred from homology"/>
<comment type="similarity">
    <text evidence="4 10">Belongs to the NAD(P)-dependent epimerase/dehydratase family.</text>
</comment>
<dbReference type="AlphaFoldDB" id="A0A2P6MAS8"/>
<dbReference type="GO" id="GO:0006012">
    <property type="term" value="P:galactose metabolic process"/>
    <property type="evidence" value="ECO:0007669"/>
    <property type="project" value="UniProtKB-UniPathway"/>
</dbReference>
<dbReference type="UniPathway" id="UPA00214"/>
<evidence type="ECO:0000256" key="9">
    <source>
        <dbReference type="ARBA" id="ARBA00023235"/>
    </source>
</evidence>
<dbReference type="GO" id="GO:0005829">
    <property type="term" value="C:cytosol"/>
    <property type="evidence" value="ECO:0007669"/>
    <property type="project" value="TreeGrafter"/>
</dbReference>
<keyword evidence="8" id="KW-0299">Galactose metabolism</keyword>
<evidence type="ECO:0000256" key="6">
    <source>
        <dbReference type="ARBA" id="ARBA00018569"/>
    </source>
</evidence>
<keyword evidence="9 10" id="KW-0413">Isomerase</keyword>
<sequence length="339" mass="36166">MDGKVLVTGGAGFLGSHAALALLEAGHEVVIYDNLCNSSPAVPGRVAALAGRPPDVIEGDIRDAGRLRRLFAEHRIGAVMHFAGLKSVADGQARPLEYYDNNVAGSAVLLAEMERAGVRTLVFSSSATVYGEGGGGSAAQESLPLAPTSVYGRTKRIVEDMIRDQAASGAGLRHALLRYFNPVGAHPSGRLGESPRGRPNNLLPFVAQVAAGLRPKLQVFGGDYPTPDGTGRRDYLHVQDLIDGHLAALRAVAAGEASLVANLGTGRPHSVLEVVRAFEKASGRPVPFEIVDRRPGDLAEYWADPTHARELFGWKASRDLATMCVDAWRWQTHVMREDA</sequence>
<dbReference type="CDD" id="cd05247">
    <property type="entry name" value="UDP_G4E_1_SDR_e"/>
    <property type="match status" value="1"/>
</dbReference>
<comment type="subunit">
    <text evidence="10">Homodimer.</text>
</comment>
<name>A0A2P6MAS8_9GAMM</name>
<organism evidence="12 13">
    <name type="scientific">Arenimonas caeni</name>
    <dbReference type="NCBI Taxonomy" id="2058085"/>
    <lineage>
        <taxon>Bacteria</taxon>
        <taxon>Pseudomonadati</taxon>
        <taxon>Pseudomonadota</taxon>
        <taxon>Gammaproteobacteria</taxon>
        <taxon>Lysobacterales</taxon>
        <taxon>Lysobacteraceae</taxon>
        <taxon>Arenimonas</taxon>
    </lineage>
</organism>
<evidence type="ECO:0000256" key="10">
    <source>
        <dbReference type="RuleBase" id="RU366046"/>
    </source>
</evidence>
<dbReference type="NCBIfam" id="TIGR01179">
    <property type="entry name" value="galE"/>
    <property type="match status" value="1"/>
</dbReference>
<keyword evidence="7 10" id="KW-0520">NAD</keyword>
<dbReference type="Pfam" id="PF01370">
    <property type="entry name" value="Epimerase"/>
    <property type="match status" value="1"/>
</dbReference>
<dbReference type="EC" id="5.1.3.2" evidence="5 10"/>
<dbReference type="PANTHER" id="PTHR43725">
    <property type="entry name" value="UDP-GLUCOSE 4-EPIMERASE"/>
    <property type="match status" value="1"/>
</dbReference>
<dbReference type="InterPro" id="IPR036291">
    <property type="entry name" value="NAD(P)-bd_dom_sf"/>
</dbReference>
<dbReference type="SUPFAM" id="SSF51735">
    <property type="entry name" value="NAD(P)-binding Rossmann-fold domains"/>
    <property type="match status" value="1"/>
</dbReference>
<evidence type="ECO:0000256" key="5">
    <source>
        <dbReference type="ARBA" id="ARBA00013189"/>
    </source>
</evidence>
<evidence type="ECO:0000259" key="11">
    <source>
        <dbReference type="Pfam" id="PF01370"/>
    </source>
</evidence>
<dbReference type="InterPro" id="IPR005886">
    <property type="entry name" value="UDP_G4E"/>
</dbReference>
<dbReference type="Proteomes" id="UP000241736">
    <property type="component" value="Unassembled WGS sequence"/>
</dbReference>
<dbReference type="EMBL" id="PVLF01000003">
    <property type="protein sequence ID" value="PRH83100.1"/>
    <property type="molecule type" value="Genomic_DNA"/>
</dbReference>
<dbReference type="Gene3D" id="3.40.50.720">
    <property type="entry name" value="NAD(P)-binding Rossmann-like Domain"/>
    <property type="match status" value="1"/>
</dbReference>
<reference evidence="12 13" key="1">
    <citation type="submission" date="2018-03" db="EMBL/GenBank/DDBJ databases">
        <title>Arenimonas caeni sp. nov., isolated from activated sludge.</title>
        <authorList>
            <person name="Liu H."/>
        </authorList>
    </citation>
    <scope>NUCLEOTIDE SEQUENCE [LARGE SCALE GENOMIC DNA]</scope>
    <source>
        <strain evidence="13">z29</strain>
    </source>
</reference>
<gene>
    <name evidence="12" type="primary">galE</name>
    <name evidence="12" type="ORF">C6N40_02735</name>
</gene>
<evidence type="ECO:0000256" key="8">
    <source>
        <dbReference type="ARBA" id="ARBA00023144"/>
    </source>
</evidence>
<dbReference type="RefSeq" id="WP_106989486.1">
    <property type="nucleotide sequence ID" value="NZ_KZ679085.1"/>
</dbReference>
<keyword evidence="10" id="KW-0119">Carbohydrate metabolism</keyword>
<comment type="caution">
    <text evidence="12">The sequence shown here is derived from an EMBL/GenBank/DDBJ whole genome shotgun (WGS) entry which is preliminary data.</text>
</comment>
<comment type="cofactor">
    <cofactor evidence="2 10">
        <name>NAD(+)</name>
        <dbReference type="ChEBI" id="CHEBI:57540"/>
    </cofactor>
</comment>
<evidence type="ECO:0000256" key="7">
    <source>
        <dbReference type="ARBA" id="ARBA00023027"/>
    </source>
</evidence>
<evidence type="ECO:0000256" key="3">
    <source>
        <dbReference type="ARBA" id="ARBA00004947"/>
    </source>
</evidence>
<protein>
    <recommendedName>
        <fullName evidence="6 10">UDP-glucose 4-epimerase</fullName>
        <ecNumber evidence="5 10">5.1.3.2</ecNumber>
    </recommendedName>
</protein>
<accession>A0A2P6MAS8</accession>
<keyword evidence="13" id="KW-1185">Reference proteome</keyword>
<evidence type="ECO:0000256" key="4">
    <source>
        <dbReference type="ARBA" id="ARBA00007637"/>
    </source>
</evidence>
<dbReference type="PANTHER" id="PTHR43725:SF47">
    <property type="entry name" value="UDP-GLUCOSE 4-EPIMERASE"/>
    <property type="match status" value="1"/>
</dbReference>
<dbReference type="Gene3D" id="3.90.25.10">
    <property type="entry name" value="UDP-galactose 4-epimerase, domain 1"/>
    <property type="match status" value="1"/>
</dbReference>
<comment type="pathway">
    <text evidence="3 10">Carbohydrate metabolism; galactose metabolism.</text>
</comment>
<evidence type="ECO:0000256" key="1">
    <source>
        <dbReference type="ARBA" id="ARBA00000083"/>
    </source>
</evidence>
<dbReference type="OrthoDB" id="9803010at2"/>
<evidence type="ECO:0000313" key="13">
    <source>
        <dbReference type="Proteomes" id="UP000241736"/>
    </source>
</evidence>
<feature type="domain" description="NAD-dependent epimerase/dehydratase" evidence="11">
    <location>
        <begin position="5"/>
        <end position="264"/>
    </location>
</feature>
<evidence type="ECO:0000313" key="12">
    <source>
        <dbReference type="EMBL" id="PRH83100.1"/>
    </source>
</evidence>
<comment type="catalytic activity">
    <reaction evidence="1 10">
        <text>UDP-alpha-D-glucose = UDP-alpha-D-galactose</text>
        <dbReference type="Rhea" id="RHEA:22168"/>
        <dbReference type="ChEBI" id="CHEBI:58885"/>
        <dbReference type="ChEBI" id="CHEBI:66914"/>
        <dbReference type="EC" id="5.1.3.2"/>
    </reaction>
</comment>